<organism evidence="1 2">
    <name type="scientific">Acidicapsa dinghuensis</name>
    <dbReference type="NCBI Taxonomy" id="2218256"/>
    <lineage>
        <taxon>Bacteria</taxon>
        <taxon>Pseudomonadati</taxon>
        <taxon>Acidobacteriota</taxon>
        <taxon>Terriglobia</taxon>
        <taxon>Terriglobales</taxon>
        <taxon>Acidobacteriaceae</taxon>
        <taxon>Acidicapsa</taxon>
    </lineage>
</organism>
<comment type="caution">
    <text evidence="1">The sequence shown here is derived from an EMBL/GenBank/DDBJ whole genome shotgun (WGS) entry which is preliminary data.</text>
</comment>
<dbReference type="EMBL" id="JBHSPH010000010">
    <property type="protein sequence ID" value="MFC5864926.1"/>
    <property type="molecule type" value="Genomic_DNA"/>
</dbReference>
<proteinExistence type="predicted"/>
<gene>
    <name evidence="1" type="ORF">ACFPT7_21640</name>
</gene>
<sequence>MLPITGIAEIDEGRGRSRKVSREAGRGLEILGHAIGYLSDEFALECMAGKTGKNALHSHVAAIDLLKMLNREVYFSCPIEITLEERIQGWISRLSAPRHTMRPALLPVKQRTRW</sequence>
<evidence type="ECO:0000313" key="2">
    <source>
        <dbReference type="Proteomes" id="UP001596091"/>
    </source>
</evidence>
<keyword evidence="2" id="KW-1185">Reference proteome</keyword>
<evidence type="ECO:0000313" key="1">
    <source>
        <dbReference type="EMBL" id="MFC5864926.1"/>
    </source>
</evidence>
<accession>A0ABW1EKV6</accession>
<protein>
    <submittedName>
        <fullName evidence="1">Uncharacterized protein</fullName>
    </submittedName>
</protein>
<dbReference type="RefSeq" id="WP_263332296.1">
    <property type="nucleotide sequence ID" value="NZ_JAGSYH010000001.1"/>
</dbReference>
<name>A0ABW1EKV6_9BACT</name>
<reference evidence="2" key="1">
    <citation type="journal article" date="2019" name="Int. J. Syst. Evol. Microbiol.">
        <title>The Global Catalogue of Microorganisms (GCM) 10K type strain sequencing project: providing services to taxonomists for standard genome sequencing and annotation.</title>
        <authorList>
            <consortium name="The Broad Institute Genomics Platform"/>
            <consortium name="The Broad Institute Genome Sequencing Center for Infectious Disease"/>
            <person name="Wu L."/>
            <person name="Ma J."/>
        </authorList>
    </citation>
    <scope>NUCLEOTIDE SEQUENCE [LARGE SCALE GENOMIC DNA]</scope>
    <source>
        <strain evidence="2">JCM 4087</strain>
    </source>
</reference>
<dbReference type="Proteomes" id="UP001596091">
    <property type="component" value="Unassembled WGS sequence"/>
</dbReference>